<feature type="transmembrane region" description="Helical" evidence="5">
    <location>
        <begin position="70"/>
        <end position="89"/>
    </location>
</feature>
<evidence type="ECO:0000256" key="4">
    <source>
        <dbReference type="ARBA" id="ARBA00023136"/>
    </source>
</evidence>
<dbReference type="PANTHER" id="PTHR43847">
    <property type="entry name" value="BLL3993 PROTEIN"/>
    <property type="match status" value="1"/>
</dbReference>
<organism evidence="6 7">
    <name type="scientific">Moraxella catarrhalis</name>
    <name type="common">Branhamella catarrhalis</name>
    <dbReference type="NCBI Taxonomy" id="480"/>
    <lineage>
        <taxon>Bacteria</taxon>
        <taxon>Pseudomonadati</taxon>
        <taxon>Pseudomonadota</taxon>
        <taxon>Gammaproteobacteria</taxon>
        <taxon>Moraxellales</taxon>
        <taxon>Moraxellaceae</taxon>
        <taxon>Moraxella</taxon>
    </lineage>
</organism>
<evidence type="ECO:0000313" key="6">
    <source>
        <dbReference type="EMBL" id="OAU94462.1"/>
    </source>
</evidence>
<comment type="subcellular location">
    <subcellularLocation>
        <location evidence="1">Membrane</location>
        <topology evidence="1">Multi-pass membrane protein</topology>
    </subcellularLocation>
</comment>
<dbReference type="GO" id="GO:0016020">
    <property type="term" value="C:membrane"/>
    <property type="evidence" value="ECO:0007669"/>
    <property type="project" value="UniProtKB-SubCell"/>
</dbReference>
<proteinExistence type="predicted"/>
<reference evidence="6 7" key="1">
    <citation type="journal article" date="2016" name="Genome Biol. Evol.">
        <title>Comparative Genomic Analyses of the Moraxella catarrhalis Serosensitive and Seroresistant Lineages Demonstrate Their Independent Evolution.</title>
        <authorList>
            <person name="Earl J.P."/>
            <person name="de Vries S.P."/>
            <person name="Ahmed A."/>
            <person name="Powell E."/>
            <person name="Schultz M.P."/>
            <person name="Hermans P.W."/>
            <person name="Hill D.J."/>
            <person name="Zhou Z."/>
            <person name="Constantinidou C.I."/>
            <person name="Hu F.Z."/>
            <person name="Bootsma H.J."/>
            <person name="Ehrlich G.D."/>
        </authorList>
    </citation>
    <scope>NUCLEOTIDE SEQUENCE [LARGE SCALE GENOMIC DNA]</scope>
    <source>
        <strain evidence="6 7">Z7542</strain>
    </source>
</reference>
<evidence type="ECO:0000256" key="5">
    <source>
        <dbReference type="SAM" id="Phobius"/>
    </source>
</evidence>
<evidence type="ECO:0000256" key="1">
    <source>
        <dbReference type="ARBA" id="ARBA00004141"/>
    </source>
</evidence>
<accession>A0A198UGX0</accession>
<evidence type="ECO:0000256" key="3">
    <source>
        <dbReference type="ARBA" id="ARBA00022989"/>
    </source>
</evidence>
<dbReference type="Gene3D" id="1.20.120.1630">
    <property type="match status" value="1"/>
</dbReference>
<protein>
    <submittedName>
        <fullName evidence="6">INTEGRAL MEMBRANE protein Rhomboid family</fullName>
    </submittedName>
</protein>
<dbReference type="Proteomes" id="UP000078228">
    <property type="component" value="Unassembled WGS sequence"/>
</dbReference>
<dbReference type="EMBL" id="LXHC01000028">
    <property type="protein sequence ID" value="OAU94462.1"/>
    <property type="molecule type" value="Genomic_DNA"/>
</dbReference>
<dbReference type="PATRIC" id="fig|480.237.peg.402"/>
<keyword evidence="7" id="KW-1185">Reference proteome</keyword>
<evidence type="ECO:0000256" key="2">
    <source>
        <dbReference type="ARBA" id="ARBA00022692"/>
    </source>
</evidence>
<gene>
    <name evidence="6" type="ORF">AO384_1819</name>
</gene>
<evidence type="ECO:0000313" key="7">
    <source>
        <dbReference type="Proteomes" id="UP000078228"/>
    </source>
</evidence>
<dbReference type="PANTHER" id="PTHR43847:SF1">
    <property type="entry name" value="BLL3993 PROTEIN"/>
    <property type="match status" value="1"/>
</dbReference>
<dbReference type="eggNOG" id="COG1755">
    <property type="taxonomic scope" value="Bacteria"/>
</dbReference>
<dbReference type="GO" id="GO:0004671">
    <property type="term" value="F:protein C-terminal S-isoprenylcysteine carboxyl O-methyltransferase activity"/>
    <property type="evidence" value="ECO:0007669"/>
    <property type="project" value="InterPro"/>
</dbReference>
<feature type="transmembrane region" description="Helical" evidence="5">
    <location>
        <begin position="43"/>
        <end position="63"/>
    </location>
</feature>
<dbReference type="AlphaFoldDB" id="A0A198UGX0"/>
<feature type="transmembrane region" description="Helical" evidence="5">
    <location>
        <begin position="130"/>
        <end position="155"/>
    </location>
</feature>
<dbReference type="Pfam" id="PF04140">
    <property type="entry name" value="ICMT"/>
    <property type="match status" value="1"/>
</dbReference>
<dbReference type="RefSeq" id="WP_064611729.1">
    <property type="nucleotide sequence ID" value="NZ_LXHB01000124.1"/>
</dbReference>
<dbReference type="InterPro" id="IPR007269">
    <property type="entry name" value="ICMT_MeTrfase"/>
</dbReference>
<dbReference type="OrthoDB" id="5363370at2"/>
<comment type="caution">
    <text evidence="6">The sequence shown here is derived from an EMBL/GenBank/DDBJ whole genome shotgun (WGS) entry which is preliminary data.</text>
</comment>
<keyword evidence="3 5" id="KW-1133">Transmembrane helix</keyword>
<sequence length="169" mass="19381">MTMILSILVLFFIIRLLFLAVSIKHEKALIAKGATQYGKTNSTVLAVVHTLYYLACFISVWIFDTAFNGVSLIGTLMVTASFVILALIIKQLGEIWTVKIYILPEHQINRSWLFKTFRHPNYFLNIIPELIGIALLCQAWYVLLIGLPIYLLVLFKRIRQEEQAMATLF</sequence>
<name>A0A198UGX0_MORCA</name>
<keyword evidence="4 5" id="KW-0472">Membrane</keyword>
<keyword evidence="2 5" id="KW-0812">Transmembrane</keyword>
<dbReference type="InterPro" id="IPR052527">
    <property type="entry name" value="Metal_cation-efflux_comp"/>
</dbReference>